<reference evidence="1 2" key="1">
    <citation type="submission" date="2023-09" db="EMBL/GenBank/DDBJ databases">
        <title>Complete genome of Streptomyces roseicoloratus T14.</title>
        <authorList>
            <person name="Bashizi T."/>
            <person name="Kim M.-J."/>
            <person name="Lee G."/>
            <person name="Tagele S.B."/>
            <person name="Shin J.-H."/>
        </authorList>
    </citation>
    <scope>NUCLEOTIDE SEQUENCE [LARGE SCALE GENOMIC DNA]</scope>
    <source>
        <strain evidence="1 2">T14</strain>
    </source>
</reference>
<gene>
    <name evidence="1" type="ORF">RGF97_22385</name>
</gene>
<dbReference type="EMBL" id="CP133762">
    <property type="protein sequence ID" value="WMX47020.1"/>
    <property type="molecule type" value="Genomic_DNA"/>
</dbReference>
<accession>A0ABY9RXW0</accession>
<organism evidence="1 2">
    <name type="scientific">Streptomyces roseicoloratus</name>
    <dbReference type="NCBI Taxonomy" id="2508722"/>
    <lineage>
        <taxon>Bacteria</taxon>
        <taxon>Bacillati</taxon>
        <taxon>Actinomycetota</taxon>
        <taxon>Actinomycetes</taxon>
        <taxon>Kitasatosporales</taxon>
        <taxon>Streptomycetaceae</taxon>
        <taxon>Streptomyces</taxon>
    </lineage>
</organism>
<dbReference type="Proteomes" id="UP001250858">
    <property type="component" value="Chromosome"/>
</dbReference>
<sequence>MIDWQLPRYGRGPYDEVPPVLERVLRSPSLDEEAWRELWHLLATEGLTVSAASFAALPYLRDLARSGETVAVDRALELAGAIVAGVLQDHGADELVREMAPVIAELRDVLARRIGDGDVPPRLAVAFFRADLAFAGATGWSMAEYDFDDGFYSVSCPHCDLPVTVAIGDYGRYSAYRDWCEGDVRRRPLKPCSVERLGSLGRRMHDTARALGLLRIAEGLTYLFGQAECPDCASAFVVADQYAADNEPHHSSSGPVPTGGW</sequence>
<protein>
    <recommendedName>
        <fullName evidence="3">C2H2-type domain-containing protein</fullName>
    </recommendedName>
</protein>
<keyword evidence="2" id="KW-1185">Reference proteome</keyword>
<name>A0ABY9RXW0_9ACTN</name>
<evidence type="ECO:0000313" key="2">
    <source>
        <dbReference type="Proteomes" id="UP001250858"/>
    </source>
</evidence>
<proteinExistence type="predicted"/>
<evidence type="ECO:0008006" key="3">
    <source>
        <dbReference type="Google" id="ProtNLM"/>
    </source>
</evidence>
<evidence type="ECO:0000313" key="1">
    <source>
        <dbReference type="EMBL" id="WMX47020.1"/>
    </source>
</evidence>
<dbReference type="RefSeq" id="WP_309549261.1">
    <property type="nucleotide sequence ID" value="NZ_CP133762.1"/>
</dbReference>